<protein>
    <submittedName>
        <fullName evidence="1">Uncharacterized protein</fullName>
    </submittedName>
</protein>
<comment type="caution">
    <text evidence="1">The sequence shown here is derived from an EMBL/GenBank/DDBJ whole genome shotgun (WGS) entry which is preliminary data.</text>
</comment>
<dbReference type="EMBL" id="MCGE01000059">
    <property type="protein sequence ID" value="ORY99723.1"/>
    <property type="molecule type" value="Genomic_DNA"/>
</dbReference>
<gene>
    <name evidence="1" type="ORF">BCR42DRAFT_430054</name>
</gene>
<evidence type="ECO:0000313" key="1">
    <source>
        <dbReference type="EMBL" id="ORY99723.1"/>
    </source>
</evidence>
<dbReference type="AlphaFoldDB" id="A0A1X2HKD7"/>
<keyword evidence="2" id="KW-1185">Reference proteome</keyword>
<proteinExistence type="predicted"/>
<organism evidence="1 2">
    <name type="scientific">Absidia repens</name>
    <dbReference type="NCBI Taxonomy" id="90262"/>
    <lineage>
        <taxon>Eukaryota</taxon>
        <taxon>Fungi</taxon>
        <taxon>Fungi incertae sedis</taxon>
        <taxon>Mucoromycota</taxon>
        <taxon>Mucoromycotina</taxon>
        <taxon>Mucoromycetes</taxon>
        <taxon>Mucorales</taxon>
        <taxon>Cunninghamellaceae</taxon>
        <taxon>Absidia</taxon>
    </lineage>
</organism>
<reference evidence="1 2" key="1">
    <citation type="submission" date="2016-07" db="EMBL/GenBank/DDBJ databases">
        <title>Pervasive Adenine N6-methylation of Active Genes in Fungi.</title>
        <authorList>
            <consortium name="DOE Joint Genome Institute"/>
            <person name="Mondo S.J."/>
            <person name="Dannebaum R.O."/>
            <person name="Kuo R.C."/>
            <person name="Labutti K."/>
            <person name="Haridas S."/>
            <person name="Kuo A."/>
            <person name="Salamov A."/>
            <person name="Ahrendt S.R."/>
            <person name="Lipzen A."/>
            <person name="Sullivan W."/>
            <person name="Andreopoulos W.B."/>
            <person name="Clum A."/>
            <person name="Lindquist E."/>
            <person name="Daum C."/>
            <person name="Ramamoorthy G.K."/>
            <person name="Gryganskyi A."/>
            <person name="Culley D."/>
            <person name="Magnuson J.K."/>
            <person name="James T.Y."/>
            <person name="O'Malley M.A."/>
            <person name="Stajich J.E."/>
            <person name="Spatafora J.W."/>
            <person name="Visel A."/>
            <person name="Grigoriev I.V."/>
        </authorList>
    </citation>
    <scope>NUCLEOTIDE SEQUENCE [LARGE SCALE GENOMIC DNA]</scope>
    <source>
        <strain evidence="1 2">NRRL 1336</strain>
    </source>
</reference>
<name>A0A1X2HKD7_9FUNG</name>
<evidence type="ECO:0000313" key="2">
    <source>
        <dbReference type="Proteomes" id="UP000193560"/>
    </source>
</evidence>
<sequence length="60" mass="7097">MAKGVDEVFITSQQTNNFWGLNGFRVPFAGSATLFIFYVRYEVHPNDINSVYWTWWIFKS</sequence>
<accession>A0A1X2HKD7</accession>
<dbReference type="Proteomes" id="UP000193560">
    <property type="component" value="Unassembled WGS sequence"/>
</dbReference>